<feature type="transmembrane region" description="Helical" evidence="6">
    <location>
        <begin position="401"/>
        <end position="422"/>
    </location>
</feature>
<name>A0A7Y9I8C0_9ACTN</name>
<dbReference type="SUPFAM" id="SSF103473">
    <property type="entry name" value="MFS general substrate transporter"/>
    <property type="match status" value="1"/>
</dbReference>
<dbReference type="RefSeq" id="WP_179752825.1">
    <property type="nucleotide sequence ID" value="NZ_JACCBU010000001.1"/>
</dbReference>
<sequence>MEWIRALRLLWRHGYFRKLMAVRIATQSCDGLLQVALASYVLFSPERQPDAGSIAAVLAITLLPFSVLGPFVGVILDRWSRRQVLVVVDLIRAVLVLGLAALVATGLRTGSVEALFYGGVLLAMSLNRFLLAALSAALPHTIEPTEYMVANSVVPTVGPAGALVGAALGTLLRLVLGSQVPSFAADATLFIVACGGYVLSACLALRIPRDQLGPDERGTRSARDVIAGLAVALRHLRERRAAGIGLLTIGLQRLIFGVVTVATILIFRNHFHSIDDVNPAIADLGLFAVITGAGFVVAAAITPLITARAGVRAWVVAALLLSAVLQVFPGAIYTKVTLMIAAFLLGVTAQSVKICVDTLVQAHVDDDVKGRAFVIYDMIFNVALVAAACITALIMPPDGRSVPVLIGLAACYALIGVAFLIVTRGLDLNAGTESMREAIDDEAAAEEHRG</sequence>
<dbReference type="GO" id="GO:0022857">
    <property type="term" value="F:transmembrane transporter activity"/>
    <property type="evidence" value="ECO:0007669"/>
    <property type="project" value="InterPro"/>
</dbReference>
<evidence type="ECO:0000256" key="6">
    <source>
        <dbReference type="SAM" id="Phobius"/>
    </source>
</evidence>
<gene>
    <name evidence="7" type="ORF">BKA15_003512</name>
</gene>
<feature type="transmembrane region" description="Helical" evidence="6">
    <location>
        <begin position="372"/>
        <end position="395"/>
    </location>
</feature>
<feature type="transmembrane region" description="Helical" evidence="6">
    <location>
        <begin position="187"/>
        <end position="207"/>
    </location>
</feature>
<protein>
    <submittedName>
        <fullName evidence="7">MFS family permease</fullName>
    </submittedName>
</protein>
<feature type="transmembrane region" description="Helical" evidence="6">
    <location>
        <begin position="115"/>
        <end position="137"/>
    </location>
</feature>
<feature type="transmembrane region" description="Helical" evidence="6">
    <location>
        <begin position="279"/>
        <end position="301"/>
    </location>
</feature>
<evidence type="ECO:0000313" key="8">
    <source>
        <dbReference type="Proteomes" id="UP000569914"/>
    </source>
</evidence>
<dbReference type="PANTHER" id="PTHR23513:SF17">
    <property type="entry name" value="MEMBRANE PROTEIN"/>
    <property type="match status" value="1"/>
</dbReference>
<reference evidence="7 8" key="1">
    <citation type="submission" date="2020-07" db="EMBL/GenBank/DDBJ databases">
        <title>Sequencing the genomes of 1000 actinobacteria strains.</title>
        <authorList>
            <person name="Klenk H.-P."/>
        </authorList>
    </citation>
    <scope>NUCLEOTIDE SEQUENCE [LARGE SCALE GENOMIC DNA]</scope>
    <source>
        <strain evidence="7 8">DSM 22083</strain>
    </source>
</reference>
<feature type="transmembrane region" description="Helical" evidence="6">
    <location>
        <begin position="83"/>
        <end position="103"/>
    </location>
</feature>
<feature type="transmembrane region" description="Helical" evidence="6">
    <location>
        <begin position="244"/>
        <end position="267"/>
    </location>
</feature>
<keyword evidence="8" id="KW-1185">Reference proteome</keyword>
<dbReference type="EMBL" id="JACCBU010000001">
    <property type="protein sequence ID" value="NYE72183.1"/>
    <property type="molecule type" value="Genomic_DNA"/>
</dbReference>
<keyword evidence="3 6" id="KW-0812">Transmembrane</keyword>
<evidence type="ECO:0000256" key="1">
    <source>
        <dbReference type="ARBA" id="ARBA00004651"/>
    </source>
</evidence>
<evidence type="ECO:0000256" key="5">
    <source>
        <dbReference type="ARBA" id="ARBA00023136"/>
    </source>
</evidence>
<keyword evidence="4 6" id="KW-1133">Transmembrane helix</keyword>
<feature type="transmembrane region" description="Helical" evidence="6">
    <location>
        <begin position="338"/>
        <end position="360"/>
    </location>
</feature>
<dbReference type="CDD" id="cd06173">
    <property type="entry name" value="MFS_MefA_like"/>
    <property type="match status" value="1"/>
</dbReference>
<dbReference type="PANTHER" id="PTHR23513">
    <property type="entry name" value="INTEGRAL MEMBRANE EFFLUX PROTEIN-RELATED"/>
    <property type="match status" value="1"/>
</dbReference>
<evidence type="ECO:0000256" key="2">
    <source>
        <dbReference type="ARBA" id="ARBA00022475"/>
    </source>
</evidence>
<dbReference type="Pfam" id="PF07690">
    <property type="entry name" value="MFS_1"/>
    <property type="match status" value="1"/>
</dbReference>
<dbReference type="GO" id="GO:0005886">
    <property type="term" value="C:plasma membrane"/>
    <property type="evidence" value="ECO:0007669"/>
    <property type="project" value="UniProtKB-SubCell"/>
</dbReference>
<comment type="caution">
    <text evidence="7">The sequence shown here is derived from an EMBL/GenBank/DDBJ whole genome shotgun (WGS) entry which is preliminary data.</text>
</comment>
<dbReference type="InterPro" id="IPR011701">
    <property type="entry name" value="MFS"/>
</dbReference>
<feature type="transmembrane region" description="Helical" evidence="6">
    <location>
        <begin position="149"/>
        <end position="175"/>
    </location>
</feature>
<keyword evidence="5 6" id="KW-0472">Membrane</keyword>
<dbReference type="InterPro" id="IPR036259">
    <property type="entry name" value="MFS_trans_sf"/>
</dbReference>
<feature type="transmembrane region" description="Helical" evidence="6">
    <location>
        <begin position="54"/>
        <end position="76"/>
    </location>
</feature>
<dbReference type="Gene3D" id="1.20.1250.20">
    <property type="entry name" value="MFS general substrate transporter like domains"/>
    <property type="match status" value="1"/>
</dbReference>
<accession>A0A7Y9I8C0</accession>
<dbReference type="Proteomes" id="UP000569914">
    <property type="component" value="Unassembled WGS sequence"/>
</dbReference>
<evidence type="ECO:0000256" key="3">
    <source>
        <dbReference type="ARBA" id="ARBA00022692"/>
    </source>
</evidence>
<dbReference type="AlphaFoldDB" id="A0A7Y9I8C0"/>
<feature type="transmembrane region" description="Helical" evidence="6">
    <location>
        <begin position="21"/>
        <end position="42"/>
    </location>
</feature>
<organism evidence="7 8">
    <name type="scientific">Microlunatus parietis</name>
    <dbReference type="NCBI Taxonomy" id="682979"/>
    <lineage>
        <taxon>Bacteria</taxon>
        <taxon>Bacillati</taxon>
        <taxon>Actinomycetota</taxon>
        <taxon>Actinomycetes</taxon>
        <taxon>Propionibacteriales</taxon>
        <taxon>Propionibacteriaceae</taxon>
        <taxon>Microlunatus</taxon>
    </lineage>
</organism>
<proteinExistence type="predicted"/>
<evidence type="ECO:0000256" key="4">
    <source>
        <dbReference type="ARBA" id="ARBA00022989"/>
    </source>
</evidence>
<feature type="transmembrane region" description="Helical" evidence="6">
    <location>
        <begin position="313"/>
        <end position="332"/>
    </location>
</feature>
<evidence type="ECO:0000313" key="7">
    <source>
        <dbReference type="EMBL" id="NYE72183.1"/>
    </source>
</evidence>
<comment type="subcellular location">
    <subcellularLocation>
        <location evidence="1">Cell membrane</location>
        <topology evidence="1">Multi-pass membrane protein</topology>
    </subcellularLocation>
</comment>
<keyword evidence="2" id="KW-1003">Cell membrane</keyword>